<evidence type="ECO:0000313" key="16">
    <source>
        <dbReference type="EMBL" id="NBI27779.1"/>
    </source>
</evidence>
<dbReference type="Proteomes" id="UP000448943">
    <property type="component" value="Unassembled WGS sequence"/>
</dbReference>
<keyword evidence="7 14" id="KW-0812">Transmembrane</keyword>
<dbReference type="Gene3D" id="3.30.565.10">
    <property type="entry name" value="Histidine kinase-like ATPase, C-terminal domain"/>
    <property type="match status" value="1"/>
</dbReference>
<dbReference type="PRINTS" id="PR00344">
    <property type="entry name" value="BCTRLSENSOR"/>
</dbReference>
<sequence>MRPLPIQLKITILSFGVVLFSLLIGGTFVLGNIKSIKENEIEKRSMIVARTVAEVPEIKKSLITPYGWTKIYPVVEEIRIVNNVDYITVLNNDRIRFSHPLQSMLGTISYGSDEGPAFAEHTYASKAKGELGIAMRAFVPIMNEQREQIGVVIVGNILPTYMESIYEVKYEIGVVMFLTLLLGIFGAWQLAKHIKEQMFQLEPHEIVRALVERTATFHAINEGVIAIDKNEMITIFNEKAKQMLHIHGDVVGKPIRKVVPDTKLPEMLKLEHPIYNQEILIQNTNIMSSRVPIKVDQKIVGAVAVFQDRTEFTMMAEELTGVKAFVEALRVQNHEHMNKLHTIAGLIQLGEQEQALNYVYHVTEEQGELTRFLSRSISNQSIAGLLLSKVSRGKELGVKVSIDRNSTLEYFPNHMDHHDFVLILGNLIENAFKALQKAEIEDKEVYVHIYQNKEVCEILVEDNGIGFSESIQEKIFKEGFTTNEEEGQGIGLYMVKNMIDKGRGIIKVNSRPYKGTSFSIQFDMKQVESSSSVKLERSI</sequence>
<dbReference type="InterPro" id="IPR016120">
    <property type="entry name" value="Sig_transdc_His_kin_SpoOB"/>
</dbReference>
<evidence type="ECO:0000256" key="3">
    <source>
        <dbReference type="ARBA" id="ARBA00012438"/>
    </source>
</evidence>
<keyword evidence="9 16" id="KW-0418">Kinase</keyword>
<reference evidence="16 17" key="1">
    <citation type="submission" date="2019-01" db="EMBL/GenBank/DDBJ databases">
        <title>Chengkuizengella sp. nov., isolated from deep-sea sediment of East Pacific Ocean.</title>
        <authorList>
            <person name="Yang J."/>
            <person name="Lai Q."/>
            <person name="Shao Z."/>
        </authorList>
    </citation>
    <scope>NUCLEOTIDE SEQUENCE [LARGE SCALE GENOMIC DNA]</scope>
    <source>
        <strain evidence="16 17">YPA3-1-1</strain>
    </source>
</reference>
<keyword evidence="5" id="KW-0597">Phosphoprotein</keyword>
<dbReference type="OrthoDB" id="9792686at2"/>
<dbReference type="Pfam" id="PF02518">
    <property type="entry name" value="HATPase_c"/>
    <property type="match status" value="1"/>
</dbReference>
<organism evidence="16 17">
    <name type="scientific">Chengkuizengella marina</name>
    <dbReference type="NCBI Taxonomy" id="2507566"/>
    <lineage>
        <taxon>Bacteria</taxon>
        <taxon>Bacillati</taxon>
        <taxon>Bacillota</taxon>
        <taxon>Bacilli</taxon>
        <taxon>Bacillales</taxon>
        <taxon>Paenibacillaceae</taxon>
        <taxon>Chengkuizengella</taxon>
    </lineage>
</organism>
<dbReference type="SUPFAM" id="SSF55890">
    <property type="entry name" value="Sporulation response regulatory protein Spo0B"/>
    <property type="match status" value="1"/>
</dbReference>
<evidence type="ECO:0000256" key="8">
    <source>
        <dbReference type="ARBA" id="ARBA00022741"/>
    </source>
</evidence>
<feature type="transmembrane region" description="Helical" evidence="14">
    <location>
        <begin position="12"/>
        <end position="33"/>
    </location>
</feature>
<keyword evidence="8" id="KW-0547">Nucleotide-binding</keyword>
<dbReference type="InterPro" id="IPR033463">
    <property type="entry name" value="sCache_3"/>
</dbReference>
<dbReference type="InterPro" id="IPR029151">
    <property type="entry name" value="Sensor-like_sf"/>
</dbReference>
<dbReference type="SUPFAM" id="SSF55874">
    <property type="entry name" value="ATPase domain of HSP90 chaperone/DNA topoisomerase II/histidine kinase"/>
    <property type="match status" value="1"/>
</dbReference>
<evidence type="ECO:0000256" key="1">
    <source>
        <dbReference type="ARBA" id="ARBA00000085"/>
    </source>
</evidence>
<dbReference type="GO" id="GO:0000155">
    <property type="term" value="F:phosphorelay sensor kinase activity"/>
    <property type="evidence" value="ECO:0007669"/>
    <property type="project" value="InterPro"/>
</dbReference>
<dbReference type="InterPro" id="IPR004358">
    <property type="entry name" value="Sig_transdc_His_kin-like_C"/>
</dbReference>
<name>A0A6N9PW72_9BACL</name>
<dbReference type="Gene3D" id="1.10.287.130">
    <property type="match status" value="1"/>
</dbReference>
<keyword evidence="13 14" id="KW-0472">Membrane</keyword>
<evidence type="ECO:0000256" key="7">
    <source>
        <dbReference type="ARBA" id="ARBA00022692"/>
    </source>
</evidence>
<evidence type="ECO:0000256" key="11">
    <source>
        <dbReference type="ARBA" id="ARBA00022989"/>
    </source>
</evidence>
<gene>
    <name evidence="16" type="ORF">ERL59_02230</name>
</gene>
<accession>A0A6N9PW72</accession>
<keyword evidence="17" id="KW-1185">Reference proteome</keyword>
<dbReference type="SUPFAM" id="SSF55785">
    <property type="entry name" value="PYP-like sensor domain (PAS domain)"/>
    <property type="match status" value="1"/>
</dbReference>
<dbReference type="GO" id="GO:0005524">
    <property type="term" value="F:ATP binding"/>
    <property type="evidence" value="ECO:0007669"/>
    <property type="project" value="UniProtKB-KW"/>
</dbReference>
<dbReference type="Pfam" id="PF17203">
    <property type="entry name" value="sCache_3_2"/>
    <property type="match status" value="1"/>
</dbReference>
<dbReference type="RefSeq" id="WP_160644112.1">
    <property type="nucleotide sequence ID" value="NZ_SIJB01000006.1"/>
</dbReference>
<dbReference type="Pfam" id="PF14689">
    <property type="entry name" value="SPOB_a"/>
    <property type="match status" value="1"/>
</dbReference>
<dbReference type="PANTHER" id="PTHR43547:SF10">
    <property type="entry name" value="SENSOR HISTIDINE KINASE DCUS"/>
    <property type="match status" value="1"/>
</dbReference>
<comment type="subcellular location">
    <subcellularLocation>
        <location evidence="2">Cell membrane</location>
        <topology evidence="2">Multi-pass membrane protein</topology>
    </subcellularLocation>
</comment>
<evidence type="ECO:0000256" key="6">
    <source>
        <dbReference type="ARBA" id="ARBA00022679"/>
    </source>
</evidence>
<evidence type="ECO:0000256" key="14">
    <source>
        <dbReference type="SAM" id="Phobius"/>
    </source>
</evidence>
<evidence type="ECO:0000313" key="17">
    <source>
        <dbReference type="Proteomes" id="UP000448943"/>
    </source>
</evidence>
<keyword evidence="6" id="KW-0808">Transferase</keyword>
<keyword evidence="12" id="KW-0902">Two-component regulatory system</keyword>
<dbReference type="InterPro" id="IPR003594">
    <property type="entry name" value="HATPase_dom"/>
</dbReference>
<dbReference type="SUPFAM" id="SSF103190">
    <property type="entry name" value="Sensory domain-like"/>
    <property type="match status" value="1"/>
</dbReference>
<feature type="domain" description="Histidine kinase" evidence="15">
    <location>
        <begin position="331"/>
        <end position="526"/>
    </location>
</feature>
<dbReference type="EMBL" id="SIJB01000006">
    <property type="protein sequence ID" value="NBI27779.1"/>
    <property type="molecule type" value="Genomic_DNA"/>
</dbReference>
<protein>
    <recommendedName>
        <fullName evidence="3">histidine kinase</fullName>
        <ecNumber evidence="3">2.7.13.3</ecNumber>
    </recommendedName>
</protein>
<dbReference type="InterPro" id="IPR036890">
    <property type="entry name" value="HATPase_C_sf"/>
</dbReference>
<evidence type="ECO:0000256" key="13">
    <source>
        <dbReference type="ARBA" id="ARBA00023136"/>
    </source>
</evidence>
<feature type="transmembrane region" description="Helical" evidence="14">
    <location>
        <begin position="172"/>
        <end position="191"/>
    </location>
</feature>
<evidence type="ECO:0000256" key="4">
    <source>
        <dbReference type="ARBA" id="ARBA00022475"/>
    </source>
</evidence>
<keyword evidence="10" id="KW-0067">ATP-binding</keyword>
<keyword evidence="11 14" id="KW-1133">Transmembrane helix</keyword>
<dbReference type="SMART" id="SM00387">
    <property type="entry name" value="HATPase_c"/>
    <property type="match status" value="1"/>
</dbReference>
<evidence type="ECO:0000256" key="9">
    <source>
        <dbReference type="ARBA" id="ARBA00022777"/>
    </source>
</evidence>
<comment type="catalytic activity">
    <reaction evidence="1">
        <text>ATP + protein L-histidine = ADP + protein N-phospho-L-histidine.</text>
        <dbReference type="EC" id="2.7.13.3"/>
    </reaction>
</comment>
<evidence type="ECO:0000256" key="12">
    <source>
        <dbReference type="ARBA" id="ARBA00023012"/>
    </source>
</evidence>
<comment type="caution">
    <text evidence="16">The sequence shown here is derived from an EMBL/GenBank/DDBJ whole genome shotgun (WGS) entry which is preliminary data.</text>
</comment>
<keyword evidence="4" id="KW-1003">Cell membrane</keyword>
<dbReference type="EC" id="2.7.13.3" evidence="3"/>
<dbReference type="PANTHER" id="PTHR43547">
    <property type="entry name" value="TWO-COMPONENT HISTIDINE KINASE"/>
    <property type="match status" value="1"/>
</dbReference>
<dbReference type="Pfam" id="PF13596">
    <property type="entry name" value="PAS_10"/>
    <property type="match status" value="1"/>
</dbReference>
<evidence type="ECO:0000256" key="10">
    <source>
        <dbReference type="ARBA" id="ARBA00022840"/>
    </source>
</evidence>
<dbReference type="GO" id="GO:0005886">
    <property type="term" value="C:plasma membrane"/>
    <property type="evidence" value="ECO:0007669"/>
    <property type="project" value="UniProtKB-SubCell"/>
</dbReference>
<evidence type="ECO:0000256" key="5">
    <source>
        <dbReference type="ARBA" id="ARBA00022553"/>
    </source>
</evidence>
<proteinExistence type="predicted"/>
<dbReference type="PROSITE" id="PS50109">
    <property type="entry name" value="HIS_KIN"/>
    <property type="match status" value="1"/>
</dbReference>
<dbReference type="InterPro" id="IPR039506">
    <property type="entry name" value="SPOB_a"/>
</dbReference>
<dbReference type="AlphaFoldDB" id="A0A6N9PW72"/>
<evidence type="ECO:0000259" key="15">
    <source>
        <dbReference type="PROSITE" id="PS50109"/>
    </source>
</evidence>
<dbReference type="InterPro" id="IPR035965">
    <property type="entry name" value="PAS-like_dom_sf"/>
</dbReference>
<dbReference type="InterPro" id="IPR005467">
    <property type="entry name" value="His_kinase_dom"/>
</dbReference>
<dbReference type="Gene3D" id="3.30.450.20">
    <property type="entry name" value="PAS domain"/>
    <property type="match status" value="2"/>
</dbReference>
<evidence type="ECO:0000256" key="2">
    <source>
        <dbReference type="ARBA" id="ARBA00004651"/>
    </source>
</evidence>